<dbReference type="STRING" id="22663.A0A2I0HYA5"/>
<dbReference type="Pfam" id="PF00069">
    <property type="entry name" value="Pkinase"/>
    <property type="match status" value="1"/>
</dbReference>
<dbReference type="PROSITE" id="PS50011">
    <property type="entry name" value="PROTEIN_KINASE_DOM"/>
    <property type="match status" value="1"/>
</dbReference>
<evidence type="ECO:0000259" key="2">
    <source>
        <dbReference type="PROSITE" id="PS50011"/>
    </source>
</evidence>
<name>A0A2I0HYA5_PUNGR</name>
<dbReference type="AlphaFoldDB" id="A0A2I0HYA5"/>
<dbReference type="SUPFAM" id="SSF56112">
    <property type="entry name" value="Protein kinase-like (PK-like)"/>
    <property type="match status" value="1"/>
</dbReference>
<dbReference type="PROSITE" id="PS00108">
    <property type="entry name" value="PROTEIN_KINASE_ST"/>
    <property type="match status" value="1"/>
</dbReference>
<keyword evidence="1" id="KW-0732">Signal</keyword>
<proteinExistence type="predicted"/>
<comment type="caution">
    <text evidence="3">The sequence shown here is derived from an EMBL/GenBank/DDBJ whole genome shotgun (WGS) entry which is preliminary data.</text>
</comment>
<dbReference type="Proteomes" id="UP000233551">
    <property type="component" value="Unassembled WGS sequence"/>
</dbReference>
<dbReference type="EMBL" id="PGOL01004725">
    <property type="protein sequence ID" value="PKI36677.1"/>
    <property type="molecule type" value="Genomic_DNA"/>
</dbReference>
<dbReference type="InterPro" id="IPR011009">
    <property type="entry name" value="Kinase-like_dom_sf"/>
</dbReference>
<gene>
    <name evidence="3" type="ORF">CRG98_042936</name>
</gene>
<accession>A0A2I0HYA5</accession>
<dbReference type="GO" id="GO:0005524">
    <property type="term" value="F:ATP binding"/>
    <property type="evidence" value="ECO:0007669"/>
    <property type="project" value="InterPro"/>
</dbReference>
<organism evidence="3 4">
    <name type="scientific">Punica granatum</name>
    <name type="common">Pomegranate</name>
    <dbReference type="NCBI Taxonomy" id="22663"/>
    <lineage>
        <taxon>Eukaryota</taxon>
        <taxon>Viridiplantae</taxon>
        <taxon>Streptophyta</taxon>
        <taxon>Embryophyta</taxon>
        <taxon>Tracheophyta</taxon>
        <taxon>Spermatophyta</taxon>
        <taxon>Magnoliopsida</taxon>
        <taxon>eudicotyledons</taxon>
        <taxon>Gunneridae</taxon>
        <taxon>Pentapetalae</taxon>
        <taxon>rosids</taxon>
        <taxon>malvids</taxon>
        <taxon>Myrtales</taxon>
        <taxon>Lythraceae</taxon>
        <taxon>Punica</taxon>
    </lineage>
</organism>
<dbReference type="PANTHER" id="PTHR47976">
    <property type="entry name" value="G-TYPE LECTIN S-RECEPTOR-LIKE SERINE/THREONINE-PROTEIN KINASE SD2-5"/>
    <property type="match status" value="1"/>
</dbReference>
<feature type="domain" description="Protein kinase" evidence="2">
    <location>
        <begin position="1"/>
        <end position="180"/>
    </location>
</feature>
<evidence type="ECO:0000256" key="1">
    <source>
        <dbReference type="ARBA" id="ARBA00022729"/>
    </source>
</evidence>
<dbReference type="PANTHER" id="PTHR47976:SF27">
    <property type="entry name" value="RECEPTOR-LIKE SERINE_THREONINE-PROTEIN KINASE"/>
    <property type="match status" value="1"/>
</dbReference>
<dbReference type="InterPro" id="IPR051343">
    <property type="entry name" value="G-type_lectin_kinases/EP1-like"/>
</dbReference>
<protein>
    <recommendedName>
        <fullName evidence="2">Protein kinase domain-containing protein</fullName>
    </recommendedName>
</protein>
<dbReference type="GO" id="GO:0004672">
    <property type="term" value="F:protein kinase activity"/>
    <property type="evidence" value="ECO:0007669"/>
    <property type="project" value="InterPro"/>
</dbReference>
<evidence type="ECO:0000313" key="3">
    <source>
        <dbReference type="EMBL" id="PKI36677.1"/>
    </source>
</evidence>
<keyword evidence="4" id="KW-1185">Reference proteome</keyword>
<sequence length="180" mass="20524">MTCKSPIIYCDIKPHNILMEEFWTTKISDFGLVKLLMPDQMRTFTTARGTRGLPRASMEPEHPNLDEGTWIWTPRDPEEILLVPWVYKSFIASMVTDPHTINHPTVFAPFYTISDMFKIREELVLQILCKNFEAGMTMMACTNQKKLLSFGTNGLNVRSDTFAWRAGPTRLGANPGFTGM</sequence>
<dbReference type="InterPro" id="IPR008271">
    <property type="entry name" value="Ser/Thr_kinase_AS"/>
</dbReference>
<evidence type="ECO:0000313" key="4">
    <source>
        <dbReference type="Proteomes" id="UP000233551"/>
    </source>
</evidence>
<dbReference type="Gene3D" id="1.10.510.10">
    <property type="entry name" value="Transferase(Phosphotransferase) domain 1"/>
    <property type="match status" value="1"/>
</dbReference>
<reference evidence="3 4" key="1">
    <citation type="submission" date="2017-11" db="EMBL/GenBank/DDBJ databases">
        <title>De-novo sequencing of pomegranate (Punica granatum L.) genome.</title>
        <authorList>
            <person name="Akparov Z."/>
            <person name="Amiraslanov A."/>
            <person name="Hajiyeva S."/>
            <person name="Abbasov M."/>
            <person name="Kaur K."/>
            <person name="Hamwieh A."/>
            <person name="Solovyev V."/>
            <person name="Salamov A."/>
            <person name="Braich B."/>
            <person name="Kosarev P."/>
            <person name="Mahmoud A."/>
            <person name="Hajiyev E."/>
            <person name="Babayeva S."/>
            <person name="Izzatullayeva V."/>
            <person name="Mammadov A."/>
            <person name="Mammadov A."/>
            <person name="Sharifova S."/>
            <person name="Ojaghi J."/>
            <person name="Eynullazada K."/>
            <person name="Bayramov B."/>
            <person name="Abdulazimova A."/>
            <person name="Shahmuradov I."/>
        </authorList>
    </citation>
    <scope>NUCLEOTIDE SEQUENCE [LARGE SCALE GENOMIC DNA]</scope>
    <source>
        <strain evidence="4">cv. AG2017</strain>
        <tissue evidence="3">Leaf</tissue>
    </source>
</reference>
<dbReference type="InterPro" id="IPR000719">
    <property type="entry name" value="Prot_kinase_dom"/>
</dbReference>